<keyword evidence="2" id="KW-1185">Reference proteome</keyword>
<dbReference type="Pfam" id="PF09981">
    <property type="entry name" value="DUF2218"/>
    <property type="match status" value="1"/>
</dbReference>
<organism evidence="1 2">
    <name type="scientific">Rugosimonospora africana</name>
    <dbReference type="NCBI Taxonomy" id="556532"/>
    <lineage>
        <taxon>Bacteria</taxon>
        <taxon>Bacillati</taxon>
        <taxon>Actinomycetota</taxon>
        <taxon>Actinomycetes</taxon>
        <taxon>Micromonosporales</taxon>
        <taxon>Micromonosporaceae</taxon>
        <taxon>Rugosimonospora</taxon>
    </lineage>
</organism>
<evidence type="ECO:0000313" key="1">
    <source>
        <dbReference type="EMBL" id="GIH19028.1"/>
    </source>
</evidence>
<dbReference type="EMBL" id="BONZ01000075">
    <property type="protein sequence ID" value="GIH19028.1"/>
    <property type="molecule type" value="Genomic_DNA"/>
</dbReference>
<sequence>MPSTEARIPTDRASRYLTQLCDHTARISDLPHDHRHGEGNAMAIPRRVEYSDTDGVIEFDRGHCILRANGEELVLLAEADDEQHLRLMQDAITARLRGIGRRDQLSLT</sequence>
<reference evidence="1" key="1">
    <citation type="submission" date="2021-01" db="EMBL/GenBank/DDBJ databases">
        <title>Whole genome shotgun sequence of Rugosimonospora africana NBRC 104875.</title>
        <authorList>
            <person name="Komaki H."/>
            <person name="Tamura T."/>
        </authorList>
    </citation>
    <scope>NUCLEOTIDE SEQUENCE</scope>
    <source>
        <strain evidence="1">NBRC 104875</strain>
    </source>
</reference>
<dbReference type="InterPro" id="IPR014543">
    <property type="entry name" value="UCP028291"/>
</dbReference>
<proteinExistence type="predicted"/>
<evidence type="ECO:0000313" key="2">
    <source>
        <dbReference type="Proteomes" id="UP000642748"/>
    </source>
</evidence>
<comment type="caution">
    <text evidence="1">The sequence shown here is derived from an EMBL/GenBank/DDBJ whole genome shotgun (WGS) entry which is preliminary data.</text>
</comment>
<protein>
    <recommendedName>
        <fullName evidence="3">DUF2218 domain-containing protein</fullName>
    </recommendedName>
</protein>
<evidence type="ECO:0008006" key="3">
    <source>
        <dbReference type="Google" id="ProtNLM"/>
    </source>
</evidence>
<gene>
    <name evidence="1" type="ORF">Raf01_72000</name>
</gene>
<dbReference type="RefSeq" id="WP_203922499.1">
    <property type="nucleotide sequence ID" value="NZ_BONZ01000075.1"/>
</dbReference>
<dbReference type="Proteomes" id="UP000642748">
    <property type="component" value="Unassembled WGS sequence"/>
</dbReference>
<name>A0A8J3R004_9ACTN</name>
<dbReference type="Gene3D" id="3.30.310.50">
    <property type="entry name" value="Alpha-D-phosphohexomutase, C-terminal domain"/>
    <property type="match status" value="1"/>
</dbReference>
<accession>A0A8J3R004</accession>
<dbReference type="AlphaFoldDB" id="A0A8J3R004"/>